<dbReference type="Pfam" id="PF01370">
    <property type="entry name" value="Epimerase"/>
    <property type="match status" value="1"/>
</dbReference>
<dbReference type="CDD" id="cd05227">
    <property type="entry name" value="AR_SDR_e"/>
    <property type="match status" value="1"/>
</dbReference>
<dbReference type="PANTHER" id="PTHR10366:SF564">
    <property type="entry name" value="STEROL-4-ALPHA-CARBOXYLATE 3-DEHYDROGENASE, DECARBOXYLATING"/>
    <property type="match status" value="1"/>
</dbReference>
<evidence type="ECO:0000259" key="3">
    <source>
        <dbReference type="Pfam" id="PF01370"/>
    </source>
</evidence>
<dbReference type="FunCoup" id="G0VIR3">
    <property type="interactions" value="262"/>
</dbReference>
<dbReference type="GeneID" id="96905069"/>
<dbReference type="STRING" id="1064592.G0VIR3"/>
<dbReference type="eggNOG" id="KOG1502">
    <property type="taxonomic scope" value="Eukaryota"/>
</dbReference>
<keyword evidence="5" id="KW-1185">Reference proteome</keyword>
<dbReference type="InterPro" id="IPR001509">
    <property type="entry name" value="Epimerase_deHydtase"/>
</dbReference>
<sequence>MSSQKTVFVSGATGFIALHIVNDLLNAGYRVIGSARSQEKCGKLLEKFGNNPSLSMEVVKDISDLNAFDEVFKKHAKDITIVLHTASPFRFDTTEYEKDLIIPAVNGTKSIFNAIKKYGAQTVERVVVTSSGAAQIQPAYCNRDGLIVDESTWNDCAWANCTTDAVTAYCASKTFAERVAWDFLRENKGQVKFKLSTVMPVNVFGPQMFPEPSKTTLNTSSEIINKLVHTNKDTEWDQFNGGYIDVRDVSRAHLCAFEKEECAGERLSLFGGMFATQDILDIINDDFPQLKGKIPVGRPGTGKELTTKGFQINNERTKILLGFEFIGLRQSVDDSVRQILEVESKA</sequence>
<proteinExistence type="inferred from homology"/>
<dbReference type="EMBL" id="HE576759">
    <property type="protein sequence ID" value="CCC71389.1"/>
    <property type="molecule type" value="Genomic_DNA"/>
</dbReference>
<dbReference type="AlphaFoldDB" id="G0VIR3"/>
<accession>G0VIR3</accession>
<dbReference type="PANTHER" id="PTHR10366">
    <property type="entry name" value="NAD DEPENDENT EPIMERASE/DEHYDRATASE"/>
    <property type="match status" value="1"/>
</dbReference>
<dbReference type="InterPro" id="IPR050425">
    <property type="entry name" value="NAD(P)_dehydrat-like"/>
</dbReference>
<dbReference type="OMA" id="ETCWSDV"/>
<comment type="similarity">
    <text evidence="2">Belongs to the NAD(P)-dependent epimerase/dehydratase family. Dihydroflavonol-4-reductase subfamily.</text>
</comment>
<evidence type="ECO:0000313" key="4">
    <source>
        <dbReference type="EMBL" id="CCC71389.1"/>
    </source>
</evidence>
<dbReference type="HOGENOM" id="CLU_007383_9_2_1"/>
<reference key="2">
    <citation type="submission" date="2011-08" db="EMBL/GenBank/DDBJ databases">
        <title>Genome sequence of Naumovozyma castellii.</title>
        <authorList>
            <person name="Gordon J.L."/>
            <person name="Armisen D."/>
            <person name="Proux-Wera E."/>
            <person name="OhEigeartaigh S.S."/>
            <person name="Byrne K.P."/>
            <person name="Wolfe K.H."/>
        </authorList>
    </citation>
    <scope>NUCLEOTIDE SEQUENCE</scope>
    <source>
        <strain>Type strain:CBS 4309</strain>
    </source>
</reference>
<evidence type="ECO:0000256" key="2">
    <source>
        <dbReference type="ARBA" id="ARBA00023445"/>
    </source>
</evidence>
<dbReference type="KEGG" id="ncs:NCAS_0H00790"/>
<feature type="domain" description="NAD-dependent epimerase/dehydratase" evidence="3">
    <location>
        <begin position="7"/>
        <end position="260"/>
    </location>
</feature>
<evidence type="ECO:0000313" key="5">
    <source>
        <dbReference type="Proteomes" id="UP000001640"/>
    </source>
</evidence>
<dbReference type="Gene3D" id="3.40.50.720">
    <property type="entry name" value="NAD(P)-binding Rossmann-like Domain"/>
    <property type="match status" value="1"/>
</dbReference>
<dbReference type="RefSeq" id="XP_003677739.1">
    <property type="nucleotide sequence ID" value="XM_003677691.1"/>
</dbReference>
<reference evidence="4 5" key="1">
    <citation type="journal article" date="2011" name="Proc. Natl. Acad. Sci. U.S.A.">
        <title>Evolutionary erosion of yeast sex chromosomes by mating-type switching accidents.</title>
        <authorList>
            <person name="Gordon J.L."/>
            <person name="Armisen D."/>
            <person name="Proux-Wera E."/>
            <person name="Oheigeartaigh S.S."/>
            <person name="Byrne K.P."/>
            <person name="Wolfe K.H."/>
        </authorList>
    </citation>
    <scope>NUCLEOTIDE SEQUENCE [LARGE SCALE GENOMIC DNA]</scope>
    <source>
        <strain evidence="5">ATCC 76901 / BCRC 22586 / CBS 4309 / NBRC 1992 / NRRL Y-12630</strain>
    </source>
</reference>
<name>G0VIR3_NAUCA</name>
<organism evidence="4 5">
    <name type="scientific">Naumovozyma castellii</name>
    <name type="common">Yeast</name>
    <name type="synonym">Saccharomyces castellii</name>
    <dbReference type="NCBI Taxonomy" id="27288"/>
    <lineage>
        <taxon>Eukaryota</taxon>
        <taxon>Fungi</taxon>
        <taxon>Dikarya</taxon>
        <taxon>Ascomycota</taxon>
        <taxon>Saccharomycotina</taxon>
        <taxon>Saccharomycetes</taxon>
        <taxon>Saccharomycetales</taxon>
        <taxon>Saccharomycetaceae</taxon>
        <taxon>Naumovozyma</taxon>
    </lineage>
</organism>
<keyword evidence="1" id="KW-0560">Oxidoreductase</keyword>
<dbReference type="SUPFAM" id="SSF51735">
    <property type="entry name" value="NAD(P)-binding Rossmann-fold domains"/>
    <property type="match status" value="1"/>
</dbReference>
<protein>
    <recommendedName>
        <fullName evidence="3">NAD-dependent epimerase/dehydratase domain-containing protein</fullName>
    </recommendedName>
</protein>
<dbReference type="FunFam" id="3.40.50.720:FF:000191">
    <property type="entry name" value="Methylglyoxal reductase (NADPH-dependent)"/>
    <property type="match status" value="1"/>
</dbReference>
<dbReference type="GO" id="GO:0016616">
    <property type="term" value="F:oxidoreductase activity, acting on the CH-OH group of donors, NAD or NADP as acceptor"/>
    <property type="evidence" value="ECO:0007669"/>
    <property type="project" value="TreeGrafter"/>
</dbReference>
<gene>
    <name evidence="4" type="primary">NCAS0H00790</name>
    <name evidence="4" type="ordered locus">NCAS_0H00790</name>
</gene>
<dbReference type="OrthoDB" id="2735536at2759"/>
<dbReference type="InterPro" id="IPR036291">
    <property type="entry name" value="NAD(P)-bd_dom_sf"/>
</dbReference>
<dbReference type="InParanoid" id="G0VIR3"/>
<evidence type="ECO:0000256" key="1">
    <source>
        <dbReference type="ARBA" id="ARBA00023002"/>
    </source>
</evidence>
<dbReference type="Proteomes" id="UP000001640">
    <property type="component" value="Chromosome 8"/>
</dbReference>